<dbReference type="GO" id="GO:0005776">
    <property type="term" value="C:autophagosome"/>
    <property type="evidence" value="ECO:0007669"/>
    <property type="project" value="TreeGrafter"/>
</dbReference>
<feature type="region of interest" description="Disordered" evidence="2">
    <location>
        <begin position="253"/>
        <end position="272"/>
    </location>
</feature>
<feature type="compositionally biased region" description="Basic and acidic residues" evidence="2">
    <location>
        <begin position="115"/>
        <end position="128"/>
    </location>
</feature>
<protein>
    <submittedName>
        <fullName evidence="3">Uncharacterized protein</fullName>
    </submittedName>
</protein>
<evidence type="ECO:0000313" key="3">
    <source>
        <dbReference type="EMBL" id="CAF0950377.1"/>
    </source>
</evidence>
<reference evidence="3" key="1">
    <citation type="submission" date="2021-02" db="EMBL/GenBank/DDBJ databases">
        <authorList>
            <person name="Nowell W R."/>
        </authorList>
    </citation>
    <scope>NUCLEOTIDE SEQUENCE</scope>
</reference>
<dbReference type="EMBL" id="CAJNOJ010000046">
    <property type="protein sequence ID" value="CAF0950377.1"/>
    <property type="molecule type" value="Genomic_DNA"/>
</dbReference>
<dbReference type="GO" id="GO:1901098">
    <property type="term" value="P:positive regulation of autophagosome maturation"/>
    <property type="evidence" value="ECO:0007669"/>
    <property type="project" value="TreeGrafter"/>
</dbReference>
<keyword evidence="1" id="KW-0175">Coiled coil</keyword>
<feature type="region of interest" description="Disordered" evidence="2">
    <location>
        <begin position="49"/>
        <end position="133"/>
    </location>
</feature>
<evidence type="ECO:0000256" key="2">
    <source>
        <dbReference type="SAM" id="MobiDB-lite"/>
    </source>
</evidence>
<comment type="caution">
    <text evidence="3">The sequence shown here is derived from an EMBL/GenBank/DDBJ whole genome shotgun (WGS) entry which is preliminary data.</text>
</comment>
<name>A0A814DA80_ADIRI</name>
<feature type="coiled-coil region" evidence="1">
    <location>
        <begin position="1025"/>
        <end position="1154"/>
    </location>
</feature>
<dbReference type="OrthoDB" id="10064205at2759"/>
<feature type="compositionally biased region" description="Acidic residues" evidence="2">
    <location>
        <begin position="51"/>
        <end position="63"/>
    </location>
</feature>
<feature type="region of interest" description="Disordered" evidence="2">
    <location>
        <begin position="1333"/>
        <end position="1352"/>
    </location>
</feature>
<gene>
    <name evidence="3" type="ORF">EDS130_LOCUS12304</name>
</gene>
<organism evidence="3 4">
    <name type="scientific">Adineta ricciae</name>
    <name type="common">Rotifer</name>
    <dbReference type="NCBI Taxonomy" id="249248"/>
    <lineage>
        <taxon>Eukaryota</taxon>
        <taxon>Metazoa</taxon>
        <taxon>Spiralia</taxon>
        <taxon>Gnathifera</taxon>
        <taxon>Rotifera</taxon>
        <taxon>Eurotatoria</taxon>
        <taxon>Bdelloidea</taxon>
        <taxon>Adinetida</taxon>
        <taxon>Adinetidae</taxon>
        <taxon>Adineta</taxon>
    </lineage>
</organism>
<feature type="coiled-coil region" evidence="1">
    <location>
        <begin position="591"/>
        <end position="841"/>
    </location>
</feature>
<dbReference type="PANTHER" id="PTHR46753:SF2">
    <property type="entry name" value="FYVE AND COILED-COIL DOMAIN-CONTAINING PROTEIN 1"/>
    <property type="match status" value="1"/>
</dbReference>
<sequence>MEYDSSVSMLLPDSINLIENDFDTEDIVHEQTKQNEIIELIMAAFEGHEEPTDDDDDDDDDDTSLNTSESSYHSFNEQQVHQQTESHLQKHPREQIVVSTKPSLHPHNFAIDDNDQSHRIESSHDKTSENNSITTSPIQYIPLEEQVQVQYIYHASPSKVWNETENQSNKFRLLCTVKDQKVHQLQILCDEYRKKYEDEARTLKYQLELTQQLRHDCEQLLNKIQQTEINKTQLEQKLSNSESLVETLRRQVNESRHVSSNQESERRLSRLQEEHEKGVLSLNEKLQDIHMNLQEKAVENDELRAQLELSYKTNERTVFEQMETITHLTEQLHDSQRQYTELLTKNSLESFSHTESKRQLTRVTEEKEKLELKCQELQSEIRTLREHFKDTEPTIDDEIFAIRSIPIKNLDTNETSNLLAQTIIQENIHLRERIDEFALNEQQFVALNEELQRKVSQYEEELKHRRSDSESSTSSNETVIRKGGGQTEPPRNLTSQIETLKREYADLEEKYDYEKRELQAMIEQLREDVIELDTTKELYTDVCKEKDALEETLRTQFEFELKSKLDDICQVLNNEYEDKLAAFKADPNNYNRDAQGRLRELMEEIGRMKINHEKQISDLNNELDRLKTYEDASNRLSYTEKEFEQLKQDYYNLNIKQKELLETCTSLENETESQQKLVGQLREENDQLRQTVEQLKQDYHNLNIKQNELSATCSSLENELEGQYKLVVRLREENDQLRRTFDQEKEKIVKEIQQDKSKHVYNEDIKQLLTRMEEYENEITKYEGYRVQVQNNLEKLSQQRDAYKTDLKLTKELLTTKEEEFNHLKAQLDECEKHLHNSQEQIWKDQVPIQDLQAQIKQYPLHKQETNQKRSSIVQGTEHEYRDKLFYLENEKRQLEERLYESNRALDLADSHLQQEIEKIKNSLEEDYNRRYELDQKQHQHELQRLRQEFTSDIDKQRVSTVPVTSTKTTSQDIEEIKRMYRAENERLYRENIELSQHQSKLIETHQKQMQIMKKELDDGYNNVINEFQQEQTRLQTRYDQLKRQLAEAQRTIEQLKSNLSLLKTHRYDSMPKLREQSGLERSNSSLHTRLDNLVKLLEQSNEALNQERTLHTKQEFEYQQTISSLQKKIADMIKQHIESIDEVKRELHQERLKNQGRIIPRPTSVPEFAPMDLPKIERRADHSAPNTERFQESRVMNIFVFFFEVITAQSMDNLEVQLKKQIQNELLRICNSMIKEIRRDIFERITRLLTSQGVQDKTIDIYIFEIDRFLSQLAQDCSNSPSSSSPLNSTTLCIQVTPTTKTSSVVHQSLPSKSTSPIRKSIECLYMTPTTNKQPSLATSHGQKLLSNDSRPKSASTILISNNQHSISTTASSPSIHRFQRINYKKFTRRTQSHHDDSNGQIETNSKRGFIKHYEQKTQSLPGYTKMNNGTSSEPFHSFSTVSKDNEEEKYSSSSTSANGIKKFVLNSLRMFMTSSPQSKRIESN</sequence>
<feature type="coiled-coil region" evidence="1">
    <location>
        <begin position="193"/>
        <end position="251"/>
    </location>
</feature>
<dbReference type="GO" id="GO:0005764">
    <property type="term" value="C:lysosome"/>
    <property type="evidence" value="ECO:0007669"/>
    <property type="project" value="TreeGrafter"/>
</dbReference>
<dbReference type="PANTHER" id="PTHR46753">
    <property type="entry name" value="FYVE AND COILED-COIL DOMAIN-CONTAINING PROTEIN 1"/>
    <property type="match status" value="1"/>
</dbReference>
<feature type="coiled-coil region" evidence="1">
    <location>
        <begin position="353"/>
        <end position="387"/>
    </location>
</feature>
<dbReference type="GO" id="GO:0072383">
    <property type="term" value="P:plus-end-directed vesicle transport along microtubule"/>
    <property type="evidence" value="ECO:0007669"/>
    <property type="project" value="TreeGrafter"/>
</dbReference>
<feature type="compositionally biased region" description="Basic and acidic residues" evidence="2">
    <location>
        <begin position="459"/>
        <end position="469"/>
    </location>
</feature>
<evidence type="ECO:0000313" key="4">
    <source>
        <dbReference type="Proteomes" id="UP000663852"/>
    </source>
</evidence>
<dbReference type="Gene3D" id="1.10.287.2610">
    <property type="match status" value="1"/>
</dbReference>
<accession>A0A814DA80</accession>
<feature type="region of interest" description="Disordered" evidence="2">
    <location>
        <begin position="1389"/>
        <end position="1458"/>
    </location>
</feature>
<feature type="region of interest" description="Disordered" evidence="2">
    <location>
        <begin position="459"/>
        <end position="495"/>
    </location>
</feature>
<dbReference type="GO" id="GO:0005770">
    <property type="term" value="C:late endosome"/>
    <property type="evidence" value="ECO:0007669"/>
    <property type="project" value="TreeGrafter"/>
</dbReference>
<proteinExistence type="predicted"/>
<feature type="compositionally biased region" description="Polar residues" evidence="2">
    <location>
        <begin position="1418"/>
        <end position="1444"/>
    </location>
</feature>
<evidence type="ECO:0000256" key="1">
    <source>
        <dbReference type="SAM" id="Coils"/>
    </source>
</evidence>
<dbReference type="Proteomes" id="UP000663852">
    <property type="component" value="Unassembled WGS sequence"/>
</dbReference>
<feature type="compositionally biased region" description="Polar residues" evidence="2">
    <location>
        <begin position="64"/>
        <end position="86"/>
    </location>
</feature>